<protein>
    <submittedName>
        <fullName evidence="6">LysR family transcriptional regulator</fullName>
    </submittedName>
</protein>
<dbReference type="Gene3D" id="3.40.190.10">
    <property type="entry name" value="Periplasmic binding protein-like II"/>
    <property type="match status" value="2"/>
</dbReference>
<dbReference type="SUPFAM" id="SSF53850">
    <property type="entry name" value="Periplasmic binding protein-like II"/>
    <property type="match status" value="1"/>
</dbReference>
<dbReference type="EMBL" id="MSCJ01000001">
    <property type="protein sequence ID" value="PQJ68226.1"/>
    <property type="molecule type" value="Genomic_DNA"/>
</dbReference>
<evidence type="ECO:0000256" key="4">
    <source>
        <dbReference type="ARBA" id="ARBA00023163"/>
    </source>
</evidence>
<dbReference type="SUPFAM" id="SSF46785">
    <property type="entry name" value="Winged helix' DNA-binding domain"/>
    <property type="match status" value="1"/>
</dbReference>
<dbReference type="GO" id="GO:0006351">
    <property type="term" value="P:DNA-templated transcription"/>
    <property type="evidence" value="ECO:0007669"/>
    <property type="project" value="TreeGrafter"/>
</dbReference>
<accession>A0A2S7W1J9</accession>
<dbReference type="InterPro" id="IPR036390">
    <property type="entry name" value="WH_DNA-bd_sf"/>
</dbReference>
<dbReference type="Pfam" id="PF03466">
    <property type="entry name" value="LysR_substrate"/>
    <property type="match status" value="1"/>
</dbReference>
<dbReference type="Gene3D" id="1.10.10.10">
    <property type="entry name" value="Winged helix-like DNA-binding domain superfamily/Winged helix DNA-binding domain"/>
    <property type="match status" value="1"/>
</dbReference>
<evidence type="ECO:0000256" key="1">
    <source>
        <dbReference type="ARBA" id="ARBA00009437"/>
    </source>
</evidence>
<reference evidence="6 7" key="1">
    <citation type="submission" date="2016-12" db="EMBL/GenBank/DDBJ databases">
        <title>Diversity of luminous bacteria.</title>
        <authorList>
            <person name="Yoshizawa S."/>
            <person name="Kogure K."/>
        </authorList>
    </citation>
    <scope>NUCLEOTIDE SEQUENCE [LARGE SCALE GENOMIC DNA]</scope>
    <source>
        <strain evidence="6 7">LC1-200</strain>
    </source>
</reference>
<dbReference type="PRINTS" id="PR00039">
    <property type="entry name" value="HTHLYSR"/>
</dbReference>
<dbReference type="InterPro" id="IPR005119">
    <property type="entry name" value="LysR_subst-bd"/>
</dbReference>
<dbReference type="InterPro" id="IPR000847">
    <property type="entry name" value="LysR_HTH_N"/>
</dbReference>
<dbReference type="AlphaFoldDB" id="A0A2S7W1J9"/>
<name>A0A2S7W1J9_PHOAN</name>
<dbReference type="GO" id="GO:0043565">
    <property type="term" value="F:sequence-specific DNA binding"/>
    <property type="evidence" value="ECO:0007669"/>
    <property type="project" value="TreeGrafter"/>
</dbReference>
<comment type="similarity">
    <text evidence="1">Belongs to the LysR transcriptional regulatory family.</text>
</comment>
<dbReference type="GO" id="GO:0003700">
    <property type="term" value="F:DNA-binding transcription factor activity"/>
    <property type="evidence" value="ECO:0007669"/>
    <property type="project" value="InterPro"/>
</dbReference>
<keyword evidence="3" id="KW-0238">DNA-binding</keyword>
<gene>
    <name evidence="6" type="ORF">BTO08_12995</name>
</gene>
<comment type="caution">
    <text evidence="6">The sequence shown here is derived from an EMBL/GenBank/DDBJ whole genome shotgun (WGS) entry which is preliminary data.</text>
</comment>
<sequence length="302" mass="34438">MKMKHIPPLKSLPVFLSVCKHLNFSKAANELCVTHSAVSQSIQSLESYLGKRLFHRTTRQMTLTEDGKRYQRAIQEGINIIEQATLRELTSQQQISISIIPSLGLKWLIPRMPALQEKYPDIDLRFSTHSTLALELLPHNLDIAICYGEGNEWPEYNVVPWNEDRLVLVGSPAKKPLPDDLDNYFAEQPTIWVDRSLRDSDWTHWCQSLGVDVPNNTKRRYFQSSVQAIEAAIAGLGVFVTHRMFVNDEIKAGLLAELTPHSVLSRCSYFIVSKKESQNRPEVQNVIAWLQDTLKQEKSVTS</sequence>
<dbReference type="OrthoDB" id="5526340at2"/>
<evidence type="ECO:0000256" key="2">
    <source>
        <dbReference type="ARBA" id="ARBA00023015"/>
    </source>
</evidence>
<organism evidence="6 7">
    <name type="scientific">Photobacterium angustum</name>
    <dbReference type="NCBI Taxonomy" id="661"/>
    <lineage>
        <taxon>Bacteria</taxon>
        <taxon>Pseudomonadati</taxon>
        <taxon>Pseudomonadota</taxon>
        <taxon>Gammaproteobacteria</taxon>
        <taxon>Vibrionales</taxon>
        <taxon>Vibrionaceae</taxon>
        <taxon>Photobacterium</taxon>
    </lineage>
</organism>
<evidence type="ECO:0000313" key="7">
    <source>
        <dbReference type="Proteomes" id="UP000238730"/>
    </source>
</evidence>
<proteinExistence type="inferred from homology"/>
<dbReference type="InterPro" id="IPR036388">
    <property type="entry name" value="WH-like_DNA-bd_sf"/>
</dbReference>
<dbReference type="PROSITE" id="PS50931">
    <property type="entry name" value="HTH_LYSR"/>
    <property type="match status" value="1"/>
</dbReference>
<evidence type="ECO:0000313" key="6">
    <source>
        <dbReference type="EMBL" id="PQJ68226.1"/>
    </source>
</evidence>
<evidence type="ECO:0000256" key="3">
    <source>
        <dbReference type="ARBA" id="ARBA00023125"/>
    </source>
</evidence>
<keyword evidence="4" id="KW-0804">Transcription</keyword>
<keyword evidence="2" id="KW-0805">Transcription regulation</keyword>
<dbReference type="InterPro" id="IPR058163">
    <property type="entry name" value="LysR-type_TF_proteobact-type"/>
</dbReference>
<evidence type="ECO:0000259" key="5">
    <source>
        <dbReference type="PROSITE" id="PS50931"/>
    </source>
</evidence>
<dbReference type="Pfam" id="PF00126">
    <property type="entry name" value="HTH_1"/>
    <property type="match status" value="1"/>
</dbReference>
<dbReference type="Proteomes" id="UP000238730">
    <property type="component" value="Unassembled WGS sequence"/>
</dbReference>
<dbReference type="RefSeq" id="WP_105061199.1">
    <property type="nucleotide sequence ID" value="NZ_MSCJ01000001.1"/>
</dbReference>
<dbReference type="FunFam" id="1.10.10.10:FF:000001">
    <property type="entry name" value="LysR family transcriptional regulator"/>
    <property type="match status" value="1"/>
</dbReference>
<dbReference type="PANTHER" id="PTHR30537:SF26">
    <property type="entry name" value="GLYCINE CLEAVAGE SYSTEM TRANSCRIPTIONAL ACTIVATOR"/>
    <property type="match status" value="1"/>
</dbReference>
<feature type="domain" description="HTH lysR-type" evidence="5">
    <location>
        <begin position="7"/>
        <end position="64"/>
    </location>
</feature>
<dbReference type="PANTHER" id="PTHR30537">
    <property type="entry name" value="HTH-TYPE TRANSCRIPTIONAL REGULATOR"/>
    <property type="match status" value="1"/>
</dbReference>